<accession>A0AAW0DHW1</accession>
<dbReference type="Pfam" id="PF00172">
    <property type="entry name" value="Zn_clus"/>
    <property type="match status" value="1"/>
</dbReference>
<dbReference type="Gene3D" id="4.10.240.10">
    <property type="entry name" value="Zn(2)-C6 fungal-type DNA-binding domain"/>
    <property type="match status" value="1"/>
</dbReference>
<dbReference type="CDD" id="cd00067">
    <property type="entry name" value="GAL4"/>
    <property type="match status" value="1"/>
</dbReference>
<sequence>MADARPTPSRKQRARPSCDICRRQKVRCDSASQLDGRCTNCKNFNSECTHTMSDSTYQRGKRRMRKNKPEQSGTSSQLSTKNIVDALLRQAYPTPQDPNSLVQLLLEICRYARSLEQKPGSNSSMSATPSDVEPSGLVVDLDKLPEHLKSITMESSDRRFYGKNSMVAYVRAAMEAGLQGLTSTTKPRDPPLTRPKYWTPLPWEVQKPQVLKLIFPPPDLLHHLIDLYFAQINIFIFVLHRPTFEKSLSDSLHLSNPDFGCIVLAVCALASKISDDSRVFLPCEQGELSAGWEWFRQIQRPFDGPVKPASLFQLQLCCLYITFMQSGADLESCWMLSGIGLLQAQDMGALRPLPPDQKPSVEKELIKRCCHYLSLFYSIASACFGRPRPALPPGNNLQLAIPFEDDDYPEGFSPADVGENGKAGRPALCDFFNTYITLYRIVTFSWQTTGPPQDYTQPLAPEFLAELDSRLNEWANTIPEHLLWNPYNENEVFFSQSAALYASYYHWRIVIHRPFMQAPGTSNLRSLAICTNAARSAATVGSVKSRRPMAPNYYMLKSVFDAAIVLLLNMFGATRSGLPIEVDRELVDVYKCMALLRHTEPRHQIAGRLNDCLCELLNISKLPLPPDMPSRDKPAAQIPNLASGCDTHLPMAVDDLGNLPIYETISLYDPPVLEALTQVSEQPSVASLEQYVFTQADGIMETDHYLQHWLPYFSSVDGFTQAMHRAGSFSEGK</sequence>
<gene>
    <name evidence="5" type="ORF">R3P38DRAFT_1763123</name>
</gene>
<dbReference type="SMART" id="SM00066">
    <property type="entry name" value="GAL4"/>
    <property type="match status" value="1"/>
</dbReference>
<dbReference type="PANTHER" id="PTHR46910">
    <property type="entry name" value="TRANSCRIPTION FACTOR PDR1"/>
    <property type="match status" value="1"/>
</dbReference>
<dbReference type="EMBL" id="JAWWNJ010000008">
    <property type="protein sequence ID" value="KAK7050568.1"/>
    <property type="molecule type" value="Genomic_DNA"/>
</dbReference>
<keyword evidence="6" id="KW-1185">Reference proteome</keyword>
<evidence type="ECO:0000259" key="4">
    <source>
        <dbReference type="PROSITE" id="PS50048"/>
    </source>
</evidence>
<feature type="domain" description="Zn(2)-C6 fungal-type" evidence="4">
    <location>
        <begin position="17"/>
        <end position="50"/>
    </location>
</feature>
<organism evidence="5 6">
    <name type="scientific">Favolaschia claudopus</name>
    <dbReference type="NCBI Taxonomy" id="2862362"/>
    <lineage>
        <taxon>Eukaryota</taxon>
        <taxon>Fungi</taxon>
        <taxon>Dikarya</taxon>
        <taxon>Basidiomycota</taxon>
        <taxon>Agaricomycotina</taxon>
        <taxon>Agaricomycetes</taxon>
        <taxon>Agaricomycetidae</taxon>
        <taxon>Agaricales</taxon>
        <taxon>Marasmiineae</taxon>
        <taxon>Mycenaceae</taxon>
        <taxon>Favolaschia</taxon>
    </lineage>
</organism>
<evidence type="ECO:0000313" key="6">
    <source>
        <dbReference type="Proteomes" id="UP001362999"/>
    </source>
</evidence>
<dbReference type="GO" id="GO:0003677">
    <property type="term" value="F:DNA binding"/>
    <property type="evidence" value="ECO:0007669"/>
    <property type="project" value="InterPro"/>
</dbReference>
<proteinExistence type="predicted"/>
<dbReference type="Proteomes" id="UP001362999">
    <property type="component" value="Unassembled WGS sequence"/>
</dbReference>
<feature type="region of interest" description="Disordered" evidence="3">
    <location>
        <begin position="52"/>
        <end position="79"/>
    </location>
</feature>
<dbReference type="CDD" id="cd12148">
    <property type="entry name" value="fungal_TF_MHR"/>
    <property type="match status" value="1"/>
</dbReference>
<evidence type="ECO:0000256" key="3">
    <source>
        <dbReference type="SAM" id="MobiDB-lite"/>
    </source>
</evidence>
<dbReference type="InterPro" id="IPR050987">
    <property type="entry name" value="AtrR-like"/>
</dbReference>
<evidence type="ECO:0000313" key="5">
    <source>
        <dbReference type="EMBL" id="KAK7050568.1"/>
    </source>
</evidence>
<dbReference type="InterPro" id="IPR001138">
    <property type="entry name" value="Zn2Cys6_DnaBD"/>
</dbReference>
<dbReference type="GO" id="GO:0008270">
    <property type="term" value="F:zinc ion binding"/>
    <property type="evidence" value="ECO:0007669"/>
    <property type="project" value="InterPro"/>
</dbReference>
<dbReference type="GO" id="GO:0000981">
    <property type="term" value="F:DNA-binding transcription factor activity, RNA polymerase II-specific"/>
    <property type="evidence" value="ECO:0007669"/>
    <property type="project" value="InterPro"/>
</dbReference>
<dbReference type="PROSITE" id="PS50048">
    <property type="entry name" value="ZN2_CY6_FUNGAL_2"/>
    <property type="match status" value="1"/>
</dbReference>
<dbReference type="Pfam" id="PF04082">
    <property type="entry name" value="Fungal_trans"/>
    <property type="match status" value="1"/>
</dbReference>
<reference evidence="5 6" key="1">
    <citation type="journal article" date="2024" name="J Genomics">
        <title>Draft genome sequencing and assembly of Favolaschia claudopus CIRM-BRFM 2984 isolated from oak limbs.</title>
        <authorList>
            <person name="Navarro D."/>
            <person name="Drula E."/>
            <person name="Chaduli D."/>
            <person name="Cazenave R."/>
            <person name="Ahrendt S."/>
            <person name="Wang J."/>
            <person name="Lipzen A."/>
            <person name="Daum C."/>
            <person name="Barry K."/>
            <person name="Grigoriev I.V."/>
            <person name="Favel A."/>
            <person name="Rosso M.N."/>
            <person name="Martin F."/>
        </authorList>
    </citation>
    <scope>NUCLEOTIDE SEQUENCE [LARGE SCALE GENOMIC DNA]</scope>
    <source>
        <strain evidence="5 6">CIRM-BRFM 2984</strain>
    </source>
</reference>
<feature type="compositionally biased region" description="Polar residues" evidence="3">
    <location>
        <begin position="70"/>
        <end position="79"/>
    </location>
</feature>
<dbReference type="SUPFAM" id="SSF57701">
    <property type="entry name" value="Zn2/Cys6 DNA-binding domain"/>
    <property type="match status" value="1"/>
</dbReference>
<protein>
    <submittedName>
        <fullName evidence="5">Fungal-trans domain-containing protein</fullName>
    </submittedName>
</protein>
<dbReference type="PANTHER" id="PTHR46910:SF38">
    <property type="entry name" value="ZN(2)-C6 FUNGAL-TYPE DOMAIN-CONTAINING PROTEIN"/>
    <property type="match status" value="1"/>
</dbReference>
<dbReference type="InterPro" id="IPR036864">
    <property type="entry name" value="Zn2-C6_fun-type_DNA-bd_sf"/>
</dbReference>
<dbReference type="GO" id="GO:0006351">
    <property type="term" value="P:DNA-templated transcription"/>
    <property type="evidence" value="ECO:0007669"/>
    <property type="project" value="InterPro"/>
</dbReference>
<dbReference type="InterPro" id="IPR007219">
    <property type="entry name" value="XnlR_reg_dom"/>
</dbReference>
<keyword evidence="1" id="KW-0479">Metal-binding</keyword>
<evidence type="ECO:0000256" key="1">
    <source>
        <dbReference type="ARBA" id="ARBA00022723"/>
    </source>
</evidence>
<evidence type="ECO:0000256" key="2">
    <source>
        <dbReference type="ARBA" id="ARBA00023242"/>
    </source>
</evidence>
<name>A0AAW0DHW1_9AGAR</name>
<keyword evidence="2" id="KW-0539">Nucleus</keyword>
<dbReference type="PROSITE" id="PS00463">
    <property type="entry name" value="ZN2_CY6_FUNGAL_1"/>
    <property type="match status" value="1"/>
</dbReference>
<comment type="caution">
    <text evidence="5">The sequence shown here is derived from an EMBL/GenBank/DDBJ whole genome shotgun (WGS) entry which is preliminary data.</text>
</comment>
<dbReference type="AlphaFoldDB" id="A0AAW0DHW1"/>